<protein>
    <submittedName>
        <fullName evidence="1 3">Uncharacterized protein</fullName>
    </submittedName>
</protein>
<evidence type="ECO:0000313" key="1">
    <source>
        <dbReference type="EMBL" id="KAF1812315.1"/>
    </source>
</evidence>
<evidence type="ECO:0000313" key="3">
    <source>
        <dbReference type="RefSeq" id="XP_033533946.1"/>
    </source>
</evidence>
<sequence>MNILRQTGYLSARSFTIRYHQPLTRRFIRTGAPKMESIPVVTYGRRAEIATAIQKLLLPEYDVVHIILDLPTALHEIPLILTLTPPSPASTLGTNAARAAANEPLRTPKAVIFGGGIPDEEVAQVKAAVSEEQRGEVLWVNLTMEDYARQGVQQGPSPPVANVLVREKLREGGL</sequence>
<proteinExistence type="predicted"/>
<organism evidence="1">
    <name type="scientific">Eremomyces bilateralis CBS 781.70</name>
    <dbReference type="NCBI Taxonomy" id="1392243"/>
    <lineage>
        <taxon>Eukaryota</taxon>
        <taxon>Fungi</taxon>
        <taxon>Dikarya</taxon>
        <taxon>Ascomycota</taxon>
        <taxon>Pezizomycotina</taxon>
        <taxon>Dothideomycetes</taxon>
        <taxon>Dothideomycetes incertae sedis</taxon>
        <taxon>Eremomycetales</taxon>
        <taxon>Eremomycetaceae</taxon>
        <taxon>Eremomyces</taxon>
    </lineage>
</organism>
<dbReference type="EMBL" id="ML975158">
    <property type="protein sequence ID" value="KAF1812315.1"/>
    <property type="molecule type" value="Genomic_DNA"/>
</dbReference>
<dbReference type="Proteomes" id="UP000504638">
    <property type="component" value="Unplaced"/>
</dbReference>
<dbReference type="RefSeq" id="XP_033533946.1">
    <property type="nucleotide sequence ID" value="XM_033681881.1"/>
</dbReference>
<reference evidence="3" key="3">
    <citation type="submission" date="2025-04" db="UniProtKB">
        <authorList>
            <consortium name="RefSeq"/>
        </authorList>
    </citation>
    <scope>IDENTIFICATION</scope>
    <source>
        <strain evidence="3">CBS 781.70</strain>
    </source>
</reference>
<gene>
    <name evidence="1 3" type="ORF">P152DRAFT_482343</name>
</gene>
<dbReference type="AlphaFoldDB" id="A0A6G1G2I4"/>
<dbReference type="OrthoDB" id="3649348at2759"/>
<name>A0A6G1G2I4_9PEZI</name>
<dbReference type="GeneID" id="54422451"/>
<evidence type="ECO:0000313" key="2">
    <source>
        <dbReference type="Proteomes" id="UP000504638"/>
    </source>
</evidence>
<reference evidence="3" key="2">
    <citation type="submission" date="2020-04" db="EMBL/GenBank/DDBJ databases">
        <authorList>
            <consortium name="NCBI Genome Project"/>
        </authorList>
    </citation>
    <scope>NUCLEOTIDE SEQUENCE</scope>
    <source>
        <strain evidence="3">CBS 781.70</strain>
    </source>
</reference>
<accession>A0A6G1G2I4</accession>
<keyword evidence="2" id="KW-1185">Reference proteome</keyword>
<reference evidence="1 3" key="1">
    <citation type="submission" date="2020-01" db="EMBL/GenBank/DDBJ databases">
        <authorList>
            <consortium name="DOE Joint Genome Institute"/>
            <person name="Haridas S."/>
            <person name="Albert R."/>
            <person name="Binder M."/>
            <person name="Bloem J."/>
            <person name="Labutti K."/>
            <person name="Salamov A."/>
            <person name="Andreopoulos B."/>
            <person name="Baker S.E."/>
            <person name="Barry K."/>
            <person name="Bills G."/>
            <person name="Bluhm B.H."/>
            <person name="Cannon C."/>
            <person name="Castanera R."/>
            <person name="Culley D.E."/>
            <person name="Daum C."/>
            <person name="Ezra D."/>
            <person name="Gonzalez J.B."/>
            <person name="Henrissat B."/>
            <person name="Kuo A."/>
            <person name="Liang C."/>
            <person name="Lipzen A."/>
            <person name="Lutzoni F."/>
            <person name="Magnuson J."/>
            <person name="Mondo S."/>
            <person name="Nolan M."/>
            <person name="Ohm R."/>
            <person name="Pangilinan J."/>
            <person name="Park H.-J."/>
            <person name="Ramirez L."/>
            <person name="Alfaro M."/>
            <person name="Sun H."/>
            <person name="Tritt A."/>
            <person name="Yoshinaga Y."/>
            <person name="Zwiers L.-H."/>
            <person name="Turgeon B.G."/>
            <person name="Goodwin S.B."/>
            <person name="Spatafora J.W."/>
            <person name="Crous P.W."/>
            <person name="Grigoriev I.V."/>
        </authorList>
    </citation>
    <scope>NUCLEOTIDE SEQUENCE</scope>
    <source>
        <strain evidence="1 3">CBS 781.70</strain>
    </source>
</reference>